<dbReference type="RefSeq" id="WP_039466286.1">
    <property type="nucleotide sequence ID" value="NZ_JWLZ01000186.1"/>
</dbReference>
<gene>
    <name evidence="1" type="ORF">RJ45_19815</name>
</gene>
<dbReference type="EMBL" id="JWLZ01000186">
    <property type="protein sequence ID" value="KHT62007.1"/>
    <property type="molecule type" value="Genomic_DNA"/>
</dbReference>
<evidence type="ECO:0000313" key="1">
    <source>
        <dbReference type="EMBL" id="KHT62007.1"/>
    </source>
</evidence>
<protein>
    <submittedName>
        <fullName evidence="1">Uncharacterized protein</fullName>
    </submittedName>
</protein>
<dbReference type="AlphaFoldDB" id="A0A0B9GZC6"/>
<accession>A0A0B9GZC6</accession>
<name>A0A0B9GZC6_9GAMM</name>
<evidence type="ECO:0000313" key="2">
    <source>
        <dbReference type="Proteomes" id="UP000031278"/>
    </source>
</evidence>
<proteinExistence type="predicted"/>
<comment type="caution">
    <text evidence="1">The sequence shown here is derived from an EMBL/GenBank/DDBJ whole genome shotgun (WGS) entry which is preliminary data.</text>
</comment>
<reference evidence="1 2" key="1">
    <citation type="submission" date="2014-12" db="EMBL/GenBank/DDBJ databases">
        <title>Genome sequencing of Photobacterium gaetbulicola AD005a.</title>
        <authorList>
            <person name="Adrian T.G.S."/>
            <person name="Chan K.G."/>
        </authorList>
    </citation>
    <scope>NUCLEOTIDE SEQUENCE [LARGE SCALE GENOMIC DNA]</scope>
    <source>
        <strain evidence="1 2">AD005a</strain>
    </source>
</reference>
<sequence length="118" mass="13508">MTRNISKFLNNVLLICETSTNVEGFIRLFNSCDFYVDVRHDNLQDVDFGQYGAVAHITNSSDSLTALLEHRLESVKDEEWILISGDNDDLYCTVQVTALASEELRLYIRTLWAKFNIA</sequence>
<dbReference type="Proteomes" id="UP000031278">
    <property type="component" value="Unassembled WGS sequence"/>
</dbReference>
<organism evidence="1 2">
    <name type="scientific">Photobacterium gaetbulicola</name>
    <dbReference type="NCBI Taxonomy" id="1295392"/>
    <lineage>
        <taxon>Bacteria</taxon>
        <taxon>Pseudomonadati</taxon>
        <taxon>Pseudomonadota</taxon>
        <taxon>Gammaproteobacteria</taxon>
        <taxon>Vibrionales</taxon>
        <taxon>Vibrionaceae</taxon>
        <taxon>Photobacterium</taxon>
    </lineage>
</organism>